<accession>M2U4C0</accession>
<dbReference type="Proteomes" id="UP000011717">
    <property type="component" value="Unassembled WGS sequence"/>
</dbReference>
<keyword evidence="4" id="KW-1185">Reference proteome</keyword>
<proteinExistence type="predicted"/>
<keyword evidence="1" id="KW-0472">Membrane</keyword>
<evidence type="ECO:0000256" key="1">
    <source>
        <dbReference type="SAM" id="Phobius"/>
    </source>
</evidence>
<evidence type="ECO:0000313" key="3">
    <source>
        <dbReference type="EMBL" id="EMD82852.1"/>
    </source>
</evidence>
<keyword evidence="1" id="KW-1133">Transmembrane helix</keyword>
<comment type="caution">
    <text evidence="3">The sequence shown here is derived from an EMBL/GenBank/DDBJ whole genome shotgun (WGS) entry which is preliminary data.</text>
</comment>
<dbReference type="GO" id="GO:0016989">
    <property type="term" value="F:sigma factor antagonist activity"/>
    <property type="evidence" value="ECO:0007669"/>
    <property type="project" value="TreeGrafter"/>
</dbReference>
<keyword evidence="1" id="KW-0812">Transmembrane</keyword>
<dbReference type="PANTHER" id="PTHR30273:SF2">
    <property type="entry name" value="PROTEIN FECR"/>
    <property type="match status" value="1"/>
</dbReference>
<feature type="domain" description="FecR protein" evidence="2">
    <location>
        <begin position="105"/>
        <end position="195"/>
    </location>
</feature>
<dbReference type="PIRSF" id="PIRSF018266">
    <property type="entry name" value="FecR"/>
    <property type="match status" value="1"/>
</dbReference>
<evidence type="ECO:0000259" key="2">
    <source>
        <dbReference type="Pfam" id="PF04773"/>
    </source>
</evidence>
<protein>
    <submittedName>
        <fullName evidence="3">Putative FecR</fullName>
    </submittedName>
</protein>
<evidence type="ECO:0000313" key="4">
    <source>
        <dbReference type="Proteomes" id="UP000011717"/>
    </source>
</evidence>
<feature type="transmembrane region" description="Helical" evidence="1">
    <location>
        <begin position="76"/>
        <end position="98"/>
    </location>
</feature>
<organism evidence="3 4">
    <name type="scientific">Pacificimonas flava</name>
    <dbReference type="NCBI Taxonomy" id="1234595"/>
    <lineage>
        <taxon>Bacteria</taxon>
        <taxon>Pseudomonadati</taxon>
        <taxon>Pseudomonadota</taxon>
        <taxon>Alphaproteobacteria</taxon>
        <taxon>Sphingomonadales</taxon>
        <taxon>Sphingosinicellaceae</taxon>
        <taxon>Pacificimonas</taxon>
    </lineage>
</organism>
<gene>
    <name evidence="3" type="ORF">C725_1892</name>
</gene>
<dbReference type="PANTHER" id="PTHR30273">
    <property type="entry name" value="PERIPLASMIC SIGNAL SENSOR AND SIGMA FACTOR ACTIVATOR FECR-RELATED"/>
    <property type="match status" value="1"/>
</dbReference>
<name>M2U4C0_9SPHN</name>
<dbReference type="AlphaFoldDB" id="M2U4C0"/>
<dbReference type="InterPro" id="IPR006860">
    <property type="entry name" value="FecR"/>
</dbReference>
<reference evidence="3 4" key="1">
    <citation type="journal article" date="2013" name="Genome Announc.">
        <title>Draft Genome Sequence of Strain JLT2015T, Belonging to the Family Sphingomonadaceae of the Alphaproteobacteria.</title>
        <authorList>
            <person name="Tang K."/>
            <person name="Liu K."/>
            <person name="Li S."/>
            <person name="Jiao N."/>
        </authorList>
    </citation>
    <scope>NUCLEOTIDE SEQUENCE [LARGE SCALE GENOMIC DNA]</scope>
    <source>
        <strain evidence="3 4">JLT2015</strain>
    </source>
</reference>
<dbReference type="InterPro" id="IPR012373">
    <property type="entry name" value="Ferrdict_sens_TM"/>
</dbReference>
<dbReference type="RefSeq" id="WP_008602226.1">
    <property type="nucleotide sequence ID" value="NZ_AMRV01000005.1"/>
</dbReference>
<dbReference type="EMBL" id="AMRV01000005">
    <property type="protein sequence ID" value="EMD82852.1"/>
    <property type="molecule type" value="Genomic_DNA"/>
</dbReference>
<sequence>MQSDTEIEEQAADWVVRSQAEDFDAHAALADWLRRGADHRSAFERAREAWALLDEGAFAAPSREDDLDERAPYWRLHPGVVAAAAIATCLAILIYPAVSLRMTADYRTAGETEAVRLADGSEVLLDHRTAIKVAYSGSERRLVLLRGQAHFAPTAVGPNEARPFLVQVGDTSVQALGTRFNVNTLGGMTDITAIEHQIAIKVDSAKGTPRILNPGEAVRVRDGTLEEHGSSSALASAWQQSRIIVDRLTLEQAAELLARYSYQPVTLMPGAGGGRQVSAVFDARRSEQAVDAVAAEYGLRVRTLPIAGTIIF</sequence>
<dbReference type="OrthoDB" id="9798846at2"/>
<dbReference type="Pfam" id="PF04773">
    <property type="entry name" value="FecR"/>
    <property type="match status" value="1"/>
</dbReference>
<dbReference type="Gene3D" id="2.60.120.1440">
    <property type="match status" value="1"/>
</dbReference>